<dbReference type="PANTHER" id="PTHR47976:SF60">
    <property type="entry name" value="RECEPTOR-LIKE SERINE_THREONINE-PROTEIN KINASE"/>
    <property type="match status" value="1"/>
</dbReference>
<evidence type="ECO:0000256" key="5">
    <source>
        <dbReference type="ARBA" id="ARBA00022692"/>
    </source>
</evidence>
<dbReference type="GO" id="GO:0030246">
    <property type="term" value="F:carbohydrate binding"/>
    <property type="evidence" value="ECO:0007669"/>
    <property type="project" value="UniProtKB-KW"/>
</dbReference>
<dbReference type="SUPFAM" id="SSF51110">
    <property type="entry name" value="alpha-D-mannose-specific plant lectins"/>
    <property type="match status" value="1"/>
</dbReference>
<evidence type="ECO:0000256" key="17">
    <source>
        <dbReference type="ARBA" id="ARBA00048679"/>
    </source>
</evidence>
<keyword evidence="10 18" id="KW-0067">ATP-binding</keyword>
<dbReference type="PROSITE" id="PS50927">
    <property type="entry name" value="BULB_LECTIN"/>
    <property type="match status" value="1"/>
</dbReference>
<comment type="subcellular location">
    <subcellularLocation>
        <location evidence="1">Membrane</location>
        <topology evidence="1">Single-pass type I membrane protein</topology>
    </subcellularLocation>
</comment>
<dbReference type="GO" id="GO:0005524">
    <property type="term" value="F:ATP binding"/>
    <property type="evidence" value="ECO:0007669"/>
    <property type="project" value="UniProtKB-UniRule"/>
</dbReference>
<dbReference type="GO" id="GO:0106310">
    <property type="term" value="F:protein serine kinase activity"/>
    <property type="evidence" value="ECO:0007669"/>
    <property type="project" value="RHEA"/>
</dbReference>
<comment type="caution">
    <text evidence="26">The sequence shown here is derived from an EMBL/GenBank/DDBJ whole genome shotgun (WGS) entry which is preliminary data.</text>
</comment>
<evidence type="ECO:0000256" key="16">
    <source>
        <dbReference type="ARBA" id="ARBA00047899"/>
    </source>
</evidence>
<feature type="domain" description="Apple" evidence="25">
    <location>
        <begin position="345"/>
        <end position="432"/>
    </location>
</feature>
<evidence type="ECO:0000256" key="3">
    <source>
        <dbReference type="ARBA" id="ARBA00022536"/>
    </source>
</evidence>
<dbReference type="FunFam" id="1.10.510.10:FF:000589">
    <property type="entry name" value="Serine/threonine-protein kinase"/>
    <property type="match status" value="1"/>
</dbReference>
<dbReference type="InterPro" id="IPR001480">
    <property type="entry name" value="Bulb-type_lectin_dom"/>
</dbReference>
<evidence type="ECO:0000256" key="21">
    <source>
        <dbReference type="SAM" id="Phobius"/>
    </source>
</evidence>
<keyword evidence="14 26" id="KW-0675">Receptor</keyword>
<dbReference type="SMART" id="SM00108">
    <property type="entry name" value="B_lectin"/>
    <property type="match status" value="1"/>
</dbReference>
<keyword evidence="12 21" id="KW-0472">Membrane</keyword>
<keyword evidence="9 18" id="KW-0418">Kinase</keyword>
<keyword evidence="8 18" id="KW-0547">Nucleotide-binding</keyword>
<dbReference type="SUPFAM" id="SSF56112">
    <property type="entry name" value="Protein kinase-like (PK-like)"/>
    <property type="match status" value="1"/>
</dbReference>
<evidence type="ECO:0000256" key="20">
    <source>
        <dbReference type="SAM" id="MobiDB-lite"/>
    </source>
</evidence>
<name>A0A199UMA3_ANACO</name>
<evidence type="ECO:0000256" key="22">
    <source>
        <dbReference type="SAM" id="SignalP"/>
    </source>
</evidence>
<dbReference type="SMART" id="SM00220">
    <property type="entry name" value="S_TKc"/>
    <property type="match status" value="1"/>
</dbReference>
<comment type="catalytic activity">
    <reaction evidence="16 18">
        <text>L-threonyl-[protein] + ATP = O-phospho-L-threonyl-[protein] + ADP + H(+)</text>
        <dbReference type="Rhea" id="RHEA:46608"/>
        <dbReference type="Rhea" id="RHEA-COMP:11060"/>
        <dbReference type="Rhea" id="RHEA-COMP:11605"/>
        <dbReference type="ChEBI" id="CHEBI:15378"/>
        <dbReference type="ChEBI" id="CHEBI:30013"/>
        <dbReference type="ChEBI" id="CHEBI:30616"/>
        <dbReference type="ChEBI" id="CHEBI:61977"/>
        <dbReference type="ChEBI" id="CHEBI:456216"/>
        <dbReference type="EC" id="2.7.11.1"/>
    </reaction>
</comment>
<evidence type="ECO:0000256" key="12">
    <source>
        <dbReference type="ARBA" id="ARBA00023136"/>
    </source>
</evidence>
<evidence type="ECO:0000259" key="23">
    <source>
        <dbReference type="PROSITE" id="PS50011"/>
    </source>
</evidence>
<dbReference type="InterPro" id="IPR017441">
    <property type="entry name" value="Protein_kinase_ATP_BS"/>
</dbReference>
<evidence type="ECO:0000256" key="15">
    <source>
        <dbReference type="ARBA" id="ARBA00023180"/>
    </source>
</evidence>
<keyword evidence="3" id="KW-0245">EGF-like domain</keyword>
<dbReference type="Gene3D" id="2.90.10.30">
    <property type="match status" value="1"/>
</dbReference>
<keyword evidence="13" id="KW-1015">Disulfide bond</keyword>
<evidence type="ECO:0000256" key="2">
    <source>
        <dbReference type="ARBA" id="ARBA00022527"/>
    </source>
</evidence>
<keyword evidence="5 21" id="KW-0812">Transmembrane</keyword>
<evidence type="ECO:0000259" key="25">
    <source>
        <dbReference type="PROSITE" id="PS50948"/>
    </source>
</evidence>
<evidence type="ECO:0000256" key="13">
    <source>
        <dbReference type="ARBA" id="ARBA00023157"/>
    </source>
</evidence>
<proteinExistence type="inferred from homology"/>
<feature type="compositionally biased region" description="Polar residues" evidence="20">
    <location>
        <begin position="892"/>
        <end position="902"/>
    </location>
</feature>
<keyword evidence="4 18" id="KW-0808">Transferase</keyword>
<evidence type="ECO:0000256" key="4">
    <source>
        <dbReference type="ARBA" id="ARBA00022679"/>
    </source>
</evidence>
<dbReference type="Gene3D" id="3.30.200.20">
    <property type="entry name" value="Phosphorylase Kinase, domain 1"/>
    <property type="match status" value="1"/>
</dbReference>
<organism evidence="26 27">
    <name type="scientific">Ananas comosus</name>
    <name type="common">Pineapple</name>
    <name type="synonym">Ananas ananas</name>
    <dbReference type="NCBI Taxonomy" id="4615"/>
    <lineage>
        <taxon>Eukaryota</taxon>
        <taxon>Viridiplantae</taxon>
        <taxon>Streptophyta</taxon>
        <taxon>Embryophyta</taxon>
        <taxon>Tracheophyta</taxon>
        <taxon>Spermatophyta</taxon>
        <taxon>Magnoliopsida</taxon>
        <taxon>Liliopsida</taxon>
        <taxon>Poales</taxon>
        <taxon>Bromeliaceae</taxon>
        <taxon>Bromelioideae</taxon>
        <taxon>Ananas</taxon>
    </lineage>
</organism>
<dbReference type="FunFam" id="3.30.200.20:FF:000178">
    <property type="entry name" value="serine/threonine-protein kinase PBS1-like"/>
    <property type="match status" value="1"/>
</dbReference>
<gene>
    <name evidence="26" type="ORF">ACMD2_04858</name>
</gene>
<evidence type="ECO:0000313" key="26">
    <source>
        <dbReference type="EMBL" id="OAY66007.1"/>
    </source>
</evidence>
<evidence type="ECO:0000256" key="9">
    <source>
        <dbReference type="ARBA" id="ARBA00022777"/>
    </source>
</evidence>
<evidence type="ECO:0000256" key="18">
    <source>
        <dbReference type="PIRNR" id="PIRNR000641"/>
    </source>
</evidence>
<dbReference type="PROSITE" id="PS00107">
    <property type="entry name" value="PROTEIN_KINASE_ATP"/>
    <property type="match status" value="1"/>
</dbReference>
<dbReference type="Pfam" id="PF00069">
    <property type="entry name" value="Pkinase"/>
    <property type="match status" value="1"/>
</dbReference>
<keyword evidence="2 18" id="KW-0723">Serine/threonine-protein kinase</keyword>
<dbReference type="InterPro" id="IPR008271">
    <property type="entry name" value="Ser/Thr_kinase_AS"/>
</dbReference>
<feature type="chain" id="PRO_5008285326" description="Receptor-like serine/threonine-protein kinase" evidence="22">
    <location>
        <begin position="27"/>
        <end position="902"/>
    </location>
</feature>
<feature type="domain" description="Bulb-type lectin" evidence="24">
    <location>
        <begin position="37"/>
        <end position="156"/>
    </location>
</feature>
<feature type="binding site" evidence="19">
    <location>
        <position position="571"/>
    </location>
    <ligand>
        <name>ATP</name>
        <dbReference type="ChEBI" id="CHEBI:30616"/>
    </ligand>
</feature>
<evidence type="ECO:0000259" key="24">
    <source>
        <dbReference type="PROSITE" id="PS50927"/>
    </source>
</evidence>
<dbReference type="Pfam" id="PF01453">
    <property type="entry name" value="B_lectin"/>
    <property type="match status" value="1"/>
</dbReference>
<evidence type="ECO:0000256" key="7">
    <source>
        <dbReference type="ARBA" id="ARBA00022734"/>
    </source>
</evidence>
<protein>
    <recommendedName>
        <fullName evidence="18">Receptor-like serine/threonine-protein kinase</fullName>
        <ecNumber evidence="18">2.7.11.1</ecNumber>
    </recommendedName>
</protein>
<dbReference type="InterPro" id="IPR000719">
    <property type="entry name" value="Prot_kinase_dom"/>
</dbReference>
<keyword evidence="7 26" id="KW-0430">Lectin</keyword>
<dbReference type="GO" id="GO:0051707">
    <property type="term" value="P:response to other organism"/>
    <property type="evidence" value="ECO:0007669"/>
    <property type="project" value="UniProtKB-ARBA"/>
</dbReference>
<dbReference type="FunFam" id="2.90.10.10:FF:000023">
    <property type="entry name" value="G-type lectin S-receptor-like serine/threonine-protein kinase"/>
    <property type="match status" value="1"/>
</dbReference>
<dbReference type="InterPro" id="IPR011009">
    <property type="entry name" value="Kinase-like_dom_sf"/>
</dbReference>
<dbReference type="PROSITE" id="PS50948">
    <property type="entry name" value="PAN"/>
    <property type="match status" value="1"/>
</dbReference>
<feature type="domain" description="Protein kinase" evidence="23">
    <location>
        <begin position="543"/>
        <end position="839"/>
    </location>
</feature>
<dbReference type="InterPro" id="IPR003609">
    <property type="entry name" value="Pan_app"/>
</dbReference>
<dbReference type="PANTHER" id="PTHR47976">
    <property type="entry name" value="G-TYPE LECTIN S-RECEPTOR-LIKE SERINE/THREONINE-PROTEIN KINASE SD2-5"/>
    <property type="match status" value="1"/>
</dbReference>
<keyword evidence="6 22" id="KW-0732">Signal</keyword>
<comment type="similarity">
    <text evidence="18">Belongs to the protein kinase superfamily. Ser/Thr protein kinase family.</text>
</comment>
<keyword evidence="15" id="KW-0325">Glycoprotein</keyword>
<feature type="transmembrane region" description="Helical" evidence="21">
    <location>
        <begin position="452"/>
        <end position="477"/>
    </location>
</feature>
<evidence type="ECO:0000256" key="11">
    <source>
        <dbReference type="ARBA" id="ARBA00022989"/>
    </source>
</evidence>
<dbReference type="PROSITE" id="PS00108">
    <property type="entry name" value="PROTEIN_KINASE_ST"/>
    <property type="match status" value="1"/>
</dbReference>
<dbReference type="InterPro" id="IPR036426">
    <property type="entry name" value="Bulb-type_lectin_dom_sf"/>
</dbReference>
<evidence type="ECO:0000256" key="10">
    <source>
        <dbReference type="ARBA" id="ARBA00022840"/>
    </source>
</evidence>
<comment type="catalytic activity">
    <reaction evidence="17 18">
        <text>L-seryl-[protein] + ATP = O-phospho-L-seryl-[protein] + ADP + H(+)</text>
        <dbReference type="Rhea" id="RHEA:17989"/>
        <dbReference type="Rhea" id="RHEA-COMP:9863"/>
        <dbReference type="Rhea" id="RHEA-COMP:11604"/>
        <dbReference type="ChEBI" id="CHEBI:15378"/>
        <dbReference type="ChEBI" id="CHEBI:29999"/>
        <dbReference type="ChEBI" id="CHEBI:30616"/>
        <dbReference type="ChEBI" id="CHEBI:83421"/>
        <dbReference type="ChEBI" id="CHEBI:456216"/>
        <dbReference type="EC" id="2.7.11.1"/>
    </reaction>
</comment>
<evidence type="ECO:0000256" key="8">
    <source>
        <dbReference type="ARBA" id="ARBA00022741"/>
    </source>
</evidence>
<dbReference type="Proteomes" id="UP000092600">
    <property type="component" value="Unassembled WGS sequence"/>
</dbReference>
<evidence type="ECO:0000256" key="6">
    <source>
        <dbReference type="ARBA" id="ARBA00022729"/>
    </source>
</evidence>
<dbReference type="AlphaFoldDB" id="A0A199UMA3"/>
<feature type="signal peptide" evidence="22">
    <location>
        <begin position="1"/>
        <end position="26"/>
    </location>
</feature>
<evidence type="ECO:0000256" key="19">
    <source>
        <dbReference type="PROSITE-ProRule" id="PRU10141"/>
    </source>
</evidence>
<evidence type="ECO:0000256" key="1">
    <source>
        <dbReference type="ARBA" id="ARBA00004479"/>
    </source>
</evidence>
<sequence length="902" mass="95430">MRRFAYPLLFLSVFHQLLLNARLAAAGAVAVEYLYPNFTASSLLFIDTGGVFLASRNGVFQAAVYNPGAQQSRFYFSVLHAASGAAVWAANRAAPIPDRSGLVALTPLGLAVTSPSGSLLWSTPPLAAPAAALRLLDSGDLALLDARNASLWRSFDHPADALVSDQPLRAGANLTASASDTDFAEGDYRLAVTPADAALAWGGGGGGGWAQFWSLAGDVRSAKDRNAPVAYMAANASGLYLYAADARVVFELPLPPASLRILRLGPDGALRISSYAALNASAALGGDFVAPSGPCDLPLACGPLGLCSGSSNASTCACPPLFVASHSGGCEPAANAPRLFSSSNCTTDDSNLSYLGLTAGIEYFANKYAAPTTSGGDGPACRSRCSGNCTCLGYFYDNSSMSCYLLESQQLGSLFVSSSSDGSNPAGYIKTVQGSPSNANGRNSSPPSSTHFVAILLPSIASLLLVAMIAWMGIHWWRSQQKKQMRRSKPQAAAKEFQLRWQKSPAKNSDYLDSNIDDDESDDVFIPGLPTRFTFAELEAVTNNFQTKIGSGGFGAVYKGELPDKTLVAVKRIDAVGLQRKREFCTEMAVIGNIRHVNLVRLRGFCAQGARRLLVYEYMNRGSLDRSLFGSAGPALEWGERMEVAIGAARGLAYLHSGCDHKIVHCDVKPENILLADAGQVKIADFGLAKLMGPDQSGLFTTMRGTRGYLAPEWLTNAAISDRTDVYSFGMVLLELVRGRKNRTDCVTDGDSNDSSSGSWSGSGGGGEYFPMVALERHAERRYRVLADPRLEGRVREEEVERVVKVALCCLHEEPALRPSMSAVAGMLDGTMGAADPRVASLNFLRLYGRGFAGSASAIRAANDLFSGRGGAGNPTGSMTSTATTTSESPSHMSSQQVSGPR</sequence>
<feature type="compositionally biased region" description="Low complexity" evidence="20">
    <location>
        <begin position="876"/>
        <end position="891"/>
    </location>
</feature>
<dbReference type="STRING" id="4615.A0A199UMA3"/>
<dbReference type="InterPro" id="IPR051343">
    <property type="entry name" value="G-type_lectin_kinases/EP1-like"/>
</dbReference>
<dbReference type="GO" id="GO:0004674">
    <property type="term" value="F:protein serine/threonine kinase activity"/>
    <property type="evidence" value="ECO:0007669"/>
    <property type="project" value="UniProtKB-KW"/>
</dbReference>
<dbReference type="GO" id="GO:0016020">
    <property type="term" value="C:membrane"/>
    <property type="evidence" value="ECO:0007669"/>
    <property type="project" value="UniProtKB-SubCell"/>
</dbReference>
<feature type="region of interest" description="Disordered" evidence="20">
    <location>
        <begin position="868"/>
        <end position="902"/>
    </location>
</feature>
<dbReference type="EMBL" id="LSRQ01006554">
    <property type="protein sequence ID" value="OAY66007.1"/>
    <property type="molecule type" value="Genomic_DNA"/>
</dbReference>
<keyword evidence="11 21" id="KW-1133">Transmembrane helix</keyword>
<reference evidence="26 27" key="1">
    <citation type="journal article" date="2016" name="DNA Res.">
        <title>The draft genome of MD-2 pineapple using hybrid error correction of long reads.</title>
        <authorList>
            <person name="Redwan R.M."/>
            <person name="Saidin A."/>
            <person name="Kumar S.V."/>
        </authorList>
    </citation>
    <scope>NUCLEOTIDE SEQUENCE [LARGE SCALE GENOMIC DNA]</scope>
    <source>
        <strain evidence="27">cv. MD2</strain>
        <tissue evidence="26">Leaf</tissue>
    </source>
</reference>
<dbReference type="PIRSF" id="PIRSF000641">
    <property type="entry name" value="SRK"/>
    <property type="match status" value="1"/>
</dbReference>
<dbReference type="PROSITE" id="PS50011">
    <property type="entry name" value="PROTEIN_KINASE_DOM"/>
    <property type="match status" value="1"/>
</dbReference>
<evidence type="ECO:0000256" key="14">
    <source>
        <dbReference type="ARBA" id="ARBA00023170"/>
    </source>
</evidence>
<evidence type="ECO:0000313" key="27">
    <source>
        <dbReference type="Proteomes" id="UP000092600"/>
    </source>
</evidence>
<dbReference type="Gene3D" id="1.10.510.10">
    <property type="entry name" value="Transferase(Phosphotransferase) domain 1"/>
    <property type="match status" value="1"/>
</dbReference>
<dbReference type="EC" id="2.7.11.1" evidence="18"/>
<accession>A0A199UMA3</accession>
<dbReference type="InterPro" id="IPR024171">
    <property type="entry name" value="SRK-like_kinase"/>
</dbReference>